<feature type="transmembrane region" description="Helical" evidence="2">
    <location>
        <begin position="154"/>
        <end position="172"/>
    </location>
</feature>
<dbReference type="Gene3D" id="1.10.260.40">
    <property type="entry name" value="lambda repressor-like DNA-binding domains"/>
    <property type="match status" value="1"/>
</dbReference>
<dbReference type="GO" id="GO:0003677">
    <property type="term" value="F:DNA binding"/>
    <property type="evidence" value="ECO:0007669"/>
    <property type="project" value="UniProtKB-KW"/>
</dbReference>
<evidence type="ECO:0000256" key="1">
    <source>
        <dbReference type="ARBA" id="ARBA00023125"/>
    </source>
</evidence>
<dbReference type="AlphaFoldDB" id="A0A8J2Y7A9"/>
<dbReference type="EMBL" id="BMGK01000007">
    <property type="protein sequence ID" value="GGD95526.1"/>
    <property type="molecule type" value="Genomic_DNA"/>
</dbReference>
<evidence type="ECO:0000313" key="4">
    <source>
        <dbReference type="EMBL" id="GGD95526.1"/>
    </source>
</evidence>
<feature type="transmembrane region" description="Helical" evidence="2">
    <location>
        <begin position="93"/>
        <end position="115"/>
    </location>
</feature>
<dbReference type="PANTHER" id="PTHR46558">
    <property type="entry name" value="TRACRIPTIONAL REGULATORY PROTEIN-RELATED-RELATED"/>
    <property type="match status" value="1"/>
</dbReference>
<dbReference type="InterPro" id="IPR010982">
    <property type="entry name" value="Lambda_DNA-bd_dom_sf"/>
</dbReference>
<proteinExistence type="predicted"/>
<dbReference type="SMART" id="SM00530">
    <property type="entry name" value="HTH_XRE"/>
    <property type="match status" value="1"/>
</dbReference>
<evidence type="ECO:0000313" key="5">
    <source>
        <dbReference type="Proteomes" id="UP000652231"/>
    </source>
</evidence>
<reference evidence="4" key="1">
    <citation type="journal article" date="2014" name="Int. J. Syst. Evol. Microbiol.">
        <title>Complete genome sequence of Corynebacterium casei LMG S-19264T (=DSM 44701T), isolated from a smear-ripened cheese.</title>
        <authorList>
            <consortium name="US DOE Joint Genome Institute (JGI-PGF)"/>
            <person name="Walter F."/>
            <person name="Albersmeier A."/>
            <person name="Kalinowski J."/>
            <person name="Ruckert C."/>
        </authorList>
    </citation>
    <scope>NUCLEOTIDE SEQUENCE</scope>
    <source>
        <strain evidence="4">CGMCC 1.12924</strain>
    </source>
</reference>
<dbReference type="CDD" id="cd00093">
    <property type="entry name" value="HTH_XRE"/>
    <property type="match status" value="1"/>
</dbReference>
<dbReference type="RefSeq" id="WP_229741419.1">
    <property type="nucleotide sequence ID" value="NZ_BMGK01000007.1"/>
</dbReference>
<dbReference type="Proteomes" id="UP000652231">
    <property type="component" value="Unassembled WGS sequence"/>
</dbReference>
<organism evidence="4 5">
    <name type="scientific">Planktosalinus lacus</name>
    <dbReference type="NCBI Taxonomy" id="1526573"/>
    <lineage>
        <taxon>Bacteria</taxon>
        <taxon>Pseudomonadati</taxon>
        <taxon>Bacteroidota</taxon>
        <taxon>Flavobacteriia</taxon>
        <taxon>Flavobacteriales</taxon>
        <taxon>Flavobacteriaceae</taxon>
        <taxon>Planktosalinus</taxon>
    </lineage>
</organism>
<comment type="caution">
    <text evidence="4">The sequence shown here is derived from an EMBL/GenBank/DDBJ whole genome shotgun (WGS) entry which is preliminary data.</text>
</comment>
<keyword evidence="5" id="KW-1185">Reference proteome</keyword>
<gene>
    <name evidence="4" type="ORF">GCM10011312_18990</name>
</gene>
<keyword evidence="2" id="KW-1133">Transmembrane helix</keyword>
<dbReference type="Pfam" id="PF01381">
    <property type="entry name" value="HTH_3"/>
    <property type="match status" value="1"/>
</dbReference>
<evidence type="ECO:0000256" key="2">
    <source>
        <dbReference type="SAM" id="Phobius"/>
    </source>
</evidence>
<name>A0A8J2Y7A9_9FLAO</name>
<dbReference type="SUPFAM" id="SSF47413">
    <property type="entry name" value="lambda repressor-like DNA-binding domains"/>
    <property type="match status" value="1"/>
</dbReference>
<feature type="transmembrane region" description="Helical" evidence="2">
    <location>
        <begin position="178"/>
        <end position="197"/>
    </location>
</feature>
<dbReference type="PANTHER" id="PTHR46558:SF4">
    <property type="entry name" value="DNA-BIDING PHAGE PROTEIN"/>
    <property type="match status" value="1"/>
</dbReference>
<dbReference type="InterPro" id="IPR001387">
    <property type="entry name" value="Cro/C1-type_HTH"/>
</dbReference>
<reference evidence="4" key="2">
    <citation type="submission" date="2020-09" db="EMBL/GenBank/DDBJ databases">
        <authorList>
            <person name="Sun Q."/>
            <person name="Zhou Y."/>
        </authorList>
    </citation>
    <scope>NUCLEOTIDE SEQUENCE</scope>
    <source>
        <strain evidence="4">CGMCC 1.12924</strain>
    </source>
</reference>
<keyword evidence="2" id="KW-0812">Transmembrane</keyword>
<keyword evidence="2" id="KW-0472">Membrane</keyword>
<feature type="transmembrane region" description="Helical" evidence="2">
    <location>
        <begin position="121"/>
        <end position="142"/>
    </location>
</feature>
<keyword evidence="1" id="KW-0238">DNA-binding</keyword>
<dbReference type="PROSITE" id="PS50943">
    <property type="entry name" value="HTH_CROC1"/>
    <property type="match status" value="1"/>
</dbReference>
<feature type="domain" description="HTH cro/C1-type" evidence="3">
    <location>
        <begin position="23"/>
        <end position="77"/>
    </location>
</feature>
<protein>
    <recommendedName>
        <fullName evidence="3">HTH cro/C1-type domain-containing protein</fullName>
    </recommendedName>
</protein>
<evidence type="ECO:0000259" key="3">
    <source>
        <dbReference type="PROSITE" id="PS50943"/>
    </source>
</evidence>
<sequence length="201" mass="22384">MTESLFLEGIKSIEQMNIIAKKISETRKIKGLTQEELAEQSKINLRTIQRIENSESEPRGKTLHLLCNVLEIDIKELIAGDNSLRENNIGTKIVNGLFLLALNLVLMGIIGFLTLDSSANANSVLGGFLLSFFIPFFIVTLNKKMNGMERMLKFGFGYIAYFVLVMIIHGFPTGFVTGLFPCLLISLSVLYFGADLIKNSE</sequence>
<accession>A0A8J2Y7A9</accession>